<evidence type="ECO:0000313" key="4">
    <source>
        <dbReference type="Proteomes" id="UP001189429"/>
    </source>
</evidence>
<proteinExistence type="predicted"/>
<dbReference type="SMART" id="SM00357">
    <property type="entry name" value="CSP"/>
    <property type="match status" value="3"/>
</dbReference>
<dbReference type="Proteomes" id="UP001189429">
    <property type="component" value="Unassembled WGS sequence"/>
</dbReference>
<dbReference type="SUPFAM" id="SSF50249">
    <property type="entry name" value="Nucleic acid-binding proteins"/>
    <property type="match status" value="4"/>
</dbReference>
<keyword evidence="4" id="KW-1185">Reference proteome</keyword>
<protein>
    <recommendedName>
        <fullName evidence="2">CSD domain-containing protein</fullName>
    </recommendedName>
</protein>
<feature type="region of interest" description="Disordered" evidence="1">
    <location>
        <begin position="63"/>
        <end position="111"/>
    </location>
</feature>
<dbReference type="PANTHER" id="PTHR46565">
    <property type="entry name" value="COLD SHOCK DOMAIN PROTEIN 2"/>
    <property type="match status" value="1"/>
</dbReference>
<feature type="compositionally biased region" description="Pro residues" evidence="1">
    <location>
        <begin position="271"/>
        <end position="287"/>
    </location>
</feature>
<dbReference type="Gene3D" id="2.40.50.140">
    <property type="entry name" value="Nucleic acid-binding proteins"/>
    <property type="match status" value="4"/>
</dbReference>
<name>A0ABN9WFD7_9DINO</name>
<sequence length="384" mass="41504">MTSGKILRFDREKGYGFMRVNGGGEDVFFMADTLPPELQPIIRGGGLVNAEVEVEVTVNAEGKPRAQRVFPRGPPMAPPPMAPSRPPPGPPPGPPGPPPGPPPGQRGNLSTGTIVTYDEAKGFGFIKADGIDEDIFFLKSELPPELREAPRGRLVDQRVEFEVRKMPDGKMRAQRIGLHFVPQWPAPPGVYPPGPPGPPGDGRRCIGRIRKLDRAKGYGFIEVPGEQDVFFMPSALPKDMAESRDNLSGIEVSFEVRISEEGKPRANEIRPAPPPGPPGPYGRPPMAPYGPPPMGPPVGPPMMGMGMPPFMGPPMGPMGMMMGAPDRVYFGHIVSYDPAKGFGFVAAEGVPEDVFFPKGELPPELRDQEKGKVQDKIVSFEIRT</sequence>
<accession>A0ABN9WFD7</accession>
<organism evidence="3 4">
    <name type="scientific">Prorocentrum cordatum</name>
    <dbReference type="NCBI Taxonomy" id="2364126"/>
    <lineage>
        <taxon>Eukaryota</taxon>
        <taxon>Sar</taxon>
        <taxon>Alveolata</taxon>
        <taxon>Dinophyceae</taxon>
        <taxon>Prorocentrales</taxon>
        <taxon>Prorocentraceae</taxon>
        <taxon>Prorocentrum</taxon>
    </lineage>
</organism>
<reference evidence="3" key="1">
    <citation type="submission" date="2023-10" db="EMBL/GenBank/DDBJ databases">
        <authorList>
            <person name="Chen Y."/>
            <person name="Shah S."/>
            <person name="Dougan E. K."/>
            <person name="Thang M."/>
            <person name="Chan C."/>
        </authorList>
    </citation>
    <scope>NUCLEOTIDE SEQUENCE [LARGE SCALE GENOMIC DNA]</scope>
</reference>
<dbReference type="EMBL" id="CAUYUJ010018446">
    <property type="protein sequence ID" value="CAK0883652.1"/>
    <property type="molecule type" value="Genomic_DNA"/>
</dbReference>
<dbReference type="InterPro" id="IPR011129">
    <property type="entry name" value="CSD"/>
</dbReference>
<feature type="compositionally biased region" description="Pro residues" evidence="1">
    <location>
        <begin position="72"/>
        <end position="104"/>
    </location>
</feature>
<evidence type="ECO:0000313" key="3">
    <source>
        <dbReference type="EMBL" id="CAK0883652.1"/>
    </source>
</evidence>
<gene>
    <name evidence="3" type="ORF">PCOR1329_LOCUS65817</name>
</gene>
<dbReference type="InterPro" id="IPR002059">
    <property type="entry name" value="CSP_DNA-bd"/>
</dbReference>
<feature type="domain" description="CSD" evidence="2">
    <location>
        <begin position="109"/>
        <end position="178"/>
    </location>
</feature>
<feature type="region of interest" description="Disordered" evidence="1">
    <location>
        <begin position="261"/>
        <end position="287"/>
    </location>
</feature>
<feature type="non-terminal residue" evidence="3">
    <location>
        <position position="384"/>
    </location>
</feature>
<feature type="domain" description="CSD" evidence="2">
    <location>
        <begin position="204"/>
        <end position="271"/>
    </location>
</feature>
<dbReference type="CDD" id="cd04458">
    <property type="entry name" value="CSP_CDS"/>
    <property type="match status" value="1"/>
</dbReference>
<evidence type="ECO:0000256" key="1">
    <source>
        <dbReference type="SAM" id="MobiDB-lite"/>
    </source>
</evidence>
<dbReference type="InterPro" id="IPR012340">
    <property type="entry name" value="NA-bd_OB-fold"/>
</dbReference>
<dbReference type="PANTHER" id="PTHR46565:SF20">
    <property type="entry name" value="COLD SHOCK DOMAIN-CONTAINING PROTEIN 4"/>
    <property type="match status" value="1"/>
</dbReference>
<dbReference type="PROSITE" id="PS51857">
    <property type="entry name" value="CSD_2"/>
    <property type="match status" value="2"/>
</dbReference>
<evidence type="ECO:0000259" key="2">
    <source>
        <dbReference type="PROSITE" id="PS51857"/>
    </source>
</evidence>
<comment type="caution">
    <text evidence="3">The sequence shown here is derived from an EMBL/GenBank/DDBJ whole genome shotgun (WGS) entry which is preliminary data.</text>
</comment>
<dbReference type="Pfam" id="PF00313">
    <property type="entry name" value="CSD"/>
    <property type="match status" value="2"/>
</dbReference>